<dbReference type="EMBL" id="JBJURJ010000002">
    <property type="protein sequence ID" value="MFM9327442.1"/>
    <property type="molecule type" value="Genomic_DNA"/>
</dbReference>
<proteinExistence type="predicted"/>
<protein>
    <submittedName>
        <fullName evidence="1">Uncharacterized protein</fullName>
    </submittedName>
</protein>
<dbReference type="Proteomes" id="UP001631969">
    <property type="component" value="Unassembled WGS sequence"/>
</dbReference>
<evidence type="ECO:0000313" key="1">
    <source>
        <dbReference type="EMBL" id="MFM9327442.1"/>
    </source>
</evidence>
<keyword evidence="2" id="KW-1185">Reference proteome</keyword>
<evidence type="ECO:0000313" key="2">
    <source>
        <dbReference type="Proteomes" id="UP001631969"/>
    </source>
</evidence>
<comment type="caution">
    <text evidence="1">The sequence shown here is derived from an EMBL/GenBank/DDBJ whole genome shotgun (WGS) entry which is preliminary data.</text>
</comment>
<sequence length="118" mass="13283">MSTNDPILLQILQAVQTLGEDMQTVKSDIKDLKGDVTNLKAGQAELFQLSSAIRNAQELTNAKLEGLTLDVRRAEGNLVRIEEKLGEEILDMRGEIRFLNHRIADVELTVDKLKEKRL</sequence>
<reference evidence="1" key="1">
    <citation type="submission" date="2024-12" db="EMBL/GenBank/DDBJ databases">
        <authorList>
            <person name="Wu N."/>
        </authorList>
    </citation>
    <scope>NUCLEOTIDE SEQUENCE</scope>
    <source>
        <strain evidence="1">P15</strain>
    </source>
</reference>
<organism evidence="1 2">
    <name type="scientific">Paenibacillus mesotrionivorans</name>
    <dbReference type="NCBI Taxonomy" id="3160968"/>
    <lineage>
        <taxon>Bacteria</taxon>
        <taxon>Bacillati</taxon>
        <taxon>Bacillota</taxon>
        <taxon>Bacilli</taxon>
        <taxon>Bacillales</taxon>
        <taxon>Paenibacillaceae</taxon>
        <taxon>Paenibacillus</taxon>
    </lineage>
</organism>
<accession>A0ACC7NSY5</accession>
<gene>
    <name evidence="1" type="ORF">ACI1P1_03920</name>
</gene>
<name>A0ACC7NSY5_9BACL</name>